<reference evidence="1" key="2">
    <citation type="submission" date="2020-05" db="UniProtKB">
        <authorList>
            <consortium name="EnsemblMetazoa"/>
        </authorList>
    </citation>
    <scope>IDENTIFICATION</scope>
    <source>
        <strain evidence="1">LVP_AGWG</strain>
    </source>
</reference>
<name>A0A6I8TSF4_AEDAE</name>
<organism evidence="1 2">
    <name type="scientific">Aedes aegypti</name>
    <name type="common">Yellowfever mosquito</name>
    <name type="synonym">Culex aegypti</name>
    <dbReference type="NCBI Taxonomy" id="7159"/>
    <lineage>
        <taxon>Eukaryota</taxon>
        <taxon>Metazoa</taxon>
        <taxon>Ecdysozoa</taxon>
        <taxon>Arthropoda</taxon>
        <taxon>Hexapoda</taxon>
        <taxon>Insecta</taxon>
        <taxon>Pterygota</taxon>
        <taxon>Neoptera</taxon>
        <taxon>Endopterygota</taxon>
        <taxon>Diptera</taxon>
        <taxon>Nematocera</taxon>
        <taxon>Culicoidea</taxon>
        <taxon>Culicidae</taxon>
        <taxon>Culicinae</taxon>
        <taxon>Aedini</taxon>
        <taxon>Aedes</taxon>
        <taxon>Stegomyia</taxon>
    </lineage>
</organism>
<accession>A0A6I8TSF4</accession>
<reference evidence="1 2" key="1">
    <citation type="submission" date="2017-06" db="EMBL/GenBank/DDBJ databases">
        <title>Aedes aegypti genome working group (AGWG) sequencing and assembly.</title>
        <authorList>
            <consortium name="Aedes aegypti Genome Working Group (AGWG)"/>
            <person name="Matthews B.J."/>
        </authorList>
    </citation>
    <scope>NUCLEOTIDE SEQUENCE [LARGE SCALE GENOMIC DNA]</scope>
    <source>
        <strain evidence="1 2">LVP_AGWG</strain>
    </source>
</reference>
<protein>
    <submittedName>
        <fullName evidence="1">Uncharacterized protein</fullName>
    </submittedName>
</protein>
<dbReference type="EnsemblMetazoa" id="AAEL024986-RA">
    <property type="protein sequence ID" value="AAEL024986-PA"/>
    <property type="gene ID" value="AAEL024986"/>
</dbReference>
<keyword evidence="2" id="KW-1185">Reference proteome</keyword>
<dbReference type="OrthoDB" id="7744736at2759"/>
<evidence type="ECO:0000313" key="1">
    <source>
        <dbReference type="EnsemblMetazoa" id="AAEL024986-PA"/>
    </source>
</evidence>
<dbReference type="AlphaFoldDB" id="A0A6I8TSF4"/>
<dbReference type="Proteomes" id="UP000008820">
    <property type="component" value="Chromosome 2"/>
</dbReference>
<evidence type="ECO:0000313" key="2">
    <source>
        <dbReference type="Proteomes" id="UP000008820"/>
    </source>
</evidence>
<sequence>MKYFGLAALAGALGTAVALALPSGYAVKPGPAVEYTYPAKMPAVKCGHQLLVGCNAQHSVIPCNAHAAAPAPAPHYPAPAPAPAAHYKAASASHPEGSVEPIVAGKHKHKKHKHHKHHKHHHHKHHNKFHHHHHHHHHHHGHRH</sequence>
<gene>
    <name evidence="1" type="primary">110675199</name>
</gene>
<proteinExistence type="predicted"/>
<dbReference type="InParanoid" id="A0A6I8TSF4"/>